<accession>A0A249DZS1</accession>
<organism evidence="3 4">
    <name type="scientific">Candidatus Hamiltonella defensa</name>
    <name type="common">Bemisia tabaci</name>
    <dbReference type="NCBI Taxonomy" id="672795"/>
    <lineage>
        <taxon>Bacteria</taxon>
        <taxon>Pseudomonadati</taxon>
        <taxon>Pseudomonadota</taxon>
        <taxon>Gammaproteobacteria</taxon>
        <taxon>Enterobacterales</taxon>
        <taxon>Enterobacteriaceae</taxon>
        <taxon>aphid secondary symbionts</taxon>
        <taxon>Candidatus Williamhamiltonella</taxon>
    </lineage>
</organism>
<sequence length="117" mass="13432">MAYTTTRDDPHHDDVIEPETQKDRLSQSKEAIFERLMGYIHRNGDADKSLITERFPDGRHQVLCETNTLSVATAAVEMQAVALKNPRCKDPVYHFFLSWPETDSPTVEQIFESARHT</sequence>
<proteinExistence type="predicted"/>
<feature type="region of interest" description="Disordered" evidence="1">
    <location>
        <begin position="1"/>
        <end position="26"/>
    </location>
</feature>
<dbReference type="Pfam" id="PF03432">
    <property type="entry name" value="Relaxase"/>
    <property type="match status" value="1"/>
</dbReference>
<dbReference type="AlphaFoldDB" id="A0A249DZS1"/>
<evidence type="ECO:0000256" key="1">
    <source>
        <dbReference type="SAM" id="MobiDB-lite"/>
    </source>
</evidence>
<reference evidence="3 4" key="2">
    <citation type="submission" date="2017-09" db="EMBL/GenBank/DDBJ databases">
        <title>The genome of whitefly Bemisia tabaci, a global crop pest, provides novel insights into virus transmission, host adaptation and insecticide resistance.</title>
        <authorList>
            <person name="Kaur N."/>
            <person name="Kliot A."/>
            <person name="Pinheiro P.V."/>
            <person name="Luan J."/>
            <person name="Zheng Y."/>
            <person name="Liu W."/>
            <person name="Sun H."/>
            <person name="Yang X."/>
            <person name="Xu Y."/>
            <person name="Luo Y."/>
            <person name="Kruse A."/>
            <person name="Fisher T.W."/>
            <person name="Nelson D.R."/>
            <person name="Elimelech M."/>
            <person name="MacCoss M."/>
            <person name="Johnson R."/>
            <person name="Cohen E."/>
            <person name="Hunter W.B."/>
            <person name="Brown J.K."/>
            <person name="Jander G."/>
            <person name="Cilia M."/>
            <person name="Douglas A.E."/>
            <person name="Ghanim M."/>
            <person name="Simmons A.M."/>
            <person name="Wintermantel W.M."/>
            <person name="Ling K.-S."/>
            <person name="Fei Z."/>
        </authorList>
    </citation>
    <scope>NUCLEOTIDE SEQUENCE [LARGE SCALE GENOMIC DNA]</scope>
    <source>
        <strain evidence="3 4">MEAM1</strain>
    </source>
</reference>
<gene>
    <name evidence="3" type="ORF">BA171_08040</name>
</gene>
<reference evidence="4" key="1">
    <citation type="submission" date="2016-06" db="EMBL/GenBank/DDBJ databases">
        <authorList>
            <person name="Chen W."/>
            <person name="Hasegawa D.K."/>
        </authorList>
    </citation>
    <scope>NUCLEOTIDE SEQUENCE [LARGE SCALE GENOMIC DNA]</scope>
    <source>
        <strain evidence="4">MEAM1</strain>
    </source>
</reference>
<name>A0A249DZS1_9ENTR</name>
<dbReference type="EMBL" id="CP016303">
    <property type="protein sequence ID" value="ASX26931.1"/>
    <property type="molecule type" value="Genomic_DNA"/>
</dbReference>
<dbReference type="InterPro" id="IPR005094">
    <property type="entry name" value="Endonuclease_MobA/VirD2"/>
</dbReference>
<dbReference type="RefSeq" id="WP_029589103.1">
    <property type="nucleotide sequence ID" value="NZ_CP016303.1"/>
</dbReference>
<dbReference type="Proteomes" id="UP000216438">
    <property type="component" value="Chromosome"/>
</dbReference>
<feature type="domain" description="MobA/VirD2-like nuclease" evidence="2">
    <location>
        <begin position="63"/>
        <end position="115"/>
    </location>
</feature>
<evidence type="ECO:0000259" key="2">
    <source>
        <dbReference type="Pfam" id="PF03432"/>
    </source>
</evidence>
<evidence type="ECO:0000313" key="4">
    <source>
        <dbReference type="Proteomes" id="UP000216438"/>
    </source>
</evidence>
<evidence type="ECO:0000313" key="3">
    <source>
        <dbReference type="EMBL" id="ASX26931.1"/>
    </source>
</evidence>
<protein>
    <recommendedName>
        <fullName evidence="2">MobA/VirD2-like nuclease domain-containing protein</fullName>
    </recommendedName>
</protein>